<dbReference type="InterPro" id="IPR035441">
    <property type="entry name" value="TFIIS/LEDGF_dom_sf"/>
</dbReference>
<keyword evidence="4" id="KW-0175">Coiled coil</keyword>
<evidence type="ECO:0000259" key="6">
    <source>
        <dbReference type="PROSITE" id="PS51319"/>
    </source>
</evidence>
<dbReference type="AlphaFoldDB" id="A0A7I8VI27"/>
<dbReference type="Pfam" id="PF06881">
    <property type="entry name" value="Elongin_A"/>
    <property type="match status" value="1"/>
</dbReference>
<organism evidence="7 8">
    <name type="scientific">Dimorphilus gyrociliatus</name>
    <dbReference type="NCBI Taxonomy" id="2664684"/>
    <lineage>
        <taxon>Eukaryota</taxon>
        <taxon>Metazoa</taxon>
        <taxon>Spiralia</taxon>
        <taxon>Lophotrochozoa</taxon>
        <taxon>Annelida</taxon>
        <taxon>Polychaeta</taxon>
        <taxon>Polychaeta incertae sedis</taxon>
        <taxon>Dinophilidae</taxon>
        <taxon>Dimorphilus</taxon>
    </lineage>
</organism>
<dbReference type="PROSITE" id="PS51319">
    <property type="entry name" value="TFIIS_N"/>
    <property type="match status" value="1"/>
</dbReference>
<feature type="region of interest" description="Disordered" evidence="5">
    <location>
        <begin position="96"/>
        <end position="224"/>
    </location>
</feature>
<reference evidence="7 8" key="1">
    <citation type="submission" date="2020-08" db="EMBL/GenBank/DDBJ databases">
        <authorList>
            <person name="Hejnol A."/>
        </authorList>
    </citation>
    <scope>NUCLEOTIDE SEQUENCE [LARGE SCALE GENOMIC DNA]</scope>
</reference>
<dbReference type="OrthoDB" id="21513at2759"/>
<feature type="compositionally biased region" description="Low complexity" evidence="5">
    <location>
        <begin position="180"/>
        <end position="199"/>
    </location>
</feature>
<feature type="coiled-coil region" evidence="4">
    <location>
        <begin position="345"/>
        <end position="372"/>
    </location>
</feature>
<dbReference type="Gene3D" id="6.10.250.3180">
    <property type="match status" value="1"/>
</dbReference>
<dbReference type="Proteomes" id="UP000549394">
    <property type="component" value="Unassembled WGS sequence"/>
</dbReference>
<dbReference type="SMART" id="SM00509">
    <property type="entry name" value="TFS2N"/>
    <property type="match status" value="1"/>
</dbReference>
<evidence type="ECO:0000256" key="1">
    <source>
        <dbReference type="ARBA" id="ARBA00004123"/>
    </source>
</evidence>
<evidence type="ECO:0000313" key="8">
    <source>
        <dbReference type="Proteomes" id="UP000549394"/>
    </source>
</evidence>
<dbReference type="CDD" id="cd00183">
    <property type="entry name" value="TFIIS_I"/>
    <property type="match status" value="1"/>
</dbReference>
<keyword evidence="2 3" id="KW-0539">Nucleus</keyword>
<dbReference type="SUPFAM" id="SSF47676">
    <property type="entry name" value="Conserved domain common to transcription factors TFIIS, elongin A, CRSP70"/>
    <property type="match status" value="1"/>
</dbReference>
<dbReference type="Gene3D" id="1.20.930.10">
    <property type="entry name" value="Conserved domain common to transcription factors TFIIS, elongin A, CRSP70"/>
    <property type="match status" value="1"/>
</dbReference>
<name>A0A7I8VI27_9ANNE</name>
<feature type="compositionally biased region" description="Polar residues" evidence="5">
    <location>
        <begin position="143"/>
        <end position="155"/>
    </location>
</feature>
<dbReference type="InterPro" id="IPR003617">
    <property type="entry name" value="TFIIS/CRSP70_N_sub"/>
</dbReference>
<proteinExistence type="predicted"/>
<feature type="domain" description="TFIIS N-terminal" evidence="6">
    <location>
        <begin position="1"/>
        <end position="74"/>
    </location>
</feature>
<dbReference type="InterPro" id="IPR010684">
    <property type="entry name" value="RNA_pol_II_trans_fac_SIII_A"/>
</dbReference>
<dbReference type="Pfam" id="PF08711">
    <property type="entry name" value="Med26"/>
    <property type="match status" value="1"/>
</dbReference>
<accession>A0A7I8VI27</accession>
<gene>
    <name evidence="7" type="ORF">DGYR_LOCUS4636</name>
</gene>
<dbReference type="EMBL" id="CAJFCJ010000006">
    <property type="protein sequence ID" value="CAD5115953.1"/>
    <property type="molecule type" value="Genomic_DNA"/>
</dbReference>
<evidence type="ECO:0000256" key="4">
    <source>
        <dbReference type="SAM" id="Coils"/>
    </source>
</evidence>
<comment type="caution">
    <text evidence="7">The sequence shown here is derived from an EMBL/GenBank/DDBJ whole genome shotgun (WGS) entry which is preliminary data.</text>
</comment>
<sequence length="444" mass="51379">MDDVNCIKEKLQNDPDEKSIVKLFKKLDKLEITLEILCKTKIGKVVNSFRKHDGRVGDMAKFLVTRWKEMVPQNVMSSNPNNTGSPGSIIRTETVSETNLDVDKAPKIDVMKKISPEKTREKDSDHKKDKKRERENRKRNHSQSVSFDDQLNYDNSKPHKSKKKKKSKDKDREHTHTHTPKPCIVPEVPKVPEVVPEIKMPSPKPEKIDISSTLPEISPSYKPLRRPFEDEKRKAAVHIDTSHIGKRVYASRKVYAGKRTRYLTKVPKLFDSCLQVLKDNVQYIENVGAIPASLLMPILEACTPEKLYELEDFNHQFLGETDDLWKKFCKVDFKNSTPSEFESWRELYLRLKDEQEEKLARITDRISQRNKNKGDPKRKTKLAFENSIAKPPRSVLRKQIKNGVTTPHALQVIKPGARPFVSKPKKIVPPLMQKTLKLLRNVRR</sequence>
<keyword evidence="8" id="KW-1185">Reference proteome</keyword>
<dbReference type="GO" id="GO:0006368">
    <property type="term" value="P:transcription elongation by RNA polymerase II"/>
    <property type="evidence" value="ECO:0007669"/>
    <property type="project" value="InterPro"/>
</dbReference>
<evidence type="ECO:0000256" key="2">
    <source>
        <dbReference type="ARBA" id="ARBA00023242"/>
    </source>
</evidence>
<evidence type="ECO:0000256" key="3">
    <source>
        <dbReference type="PROSITE-ProRule" id="PRU00649"/>
    </source>
</evidence>
<dbReference type="InterPro" id="IPR017923">
    <property type="entry name" value="TFIIS_N"/>
</dbReference>
<dbReference type="GO" id="GO:0070449">
    <property type="term" value="C:elongin complex"/>
    <property type="evidence" value="ECO:0007669"/>
    <property type="project" value="InterPro"/>
</dbReference>
<dbReference type="PANTHER" id="PTHR15141:SF76">
    <property type="entry name" value="TRANSCRIPTION ELONGATION FACTOR B POLYPEPTIDE 3"/>
    <property type="match status" value="1"/>
</dbReference>
<feature type="compositionally biased region" description="Basic and acidic residues" evidence="5">
    <location>
        <begin position="101"/>
        <end position="136"/>
    </location>
</feature>
<evidence type="ECO:0000256" key="5">
    <source>
        <dbReference type="SAM" id="MobiDB-lite"/>
    </source>
</evidence>
<evidence type="ECO:0000313" key="7">
    <source>
        <dbReference type="EMBL" id="CAD5115953.1"/>
    </source>
</evidence>
<dbReference type="InterPro" id="IPR051870">
    <property type="entry name" value="Elongin-A_domain"/>
</dbReference>
<protein>
    <submittedName>
        <fullName evidence="7">DgyrCDS4883</fullName>
    </submittedName>
</protein>
<feature type="compositionally biased region" description="Basic residues" evidence="5">
    <location>
        <begin position="158"/>
        <end position="167"/>
    </location>
</feature>
<dbReference type="PANTHER" id="PTHR15141">
    <property type="entry name" value="TRANSCRIPTION ELONGATION FACTOR B POLYPEPTIDE 3"/>
    <property type="match status" value="1"/>
</dbReference>
<comment type="subcellular location">
    <subcellularLocation>
        <location evidence="1 3">Nucleus</location>
    </subcellularLocation>
</comment>